<organism evidence="2 3">
    <name type="scientific">Punica granatum</name>
    <name type="common">Pomegranate</name>
    <dbReference type="NCBI Taxonomy" id="22663"/>
    <lineage>
        <taxon>Eukaryota</taxon>
        <taxon>Viridiplantae</taxon>
        <taxon>Streptophyta</taxon>
        <taxon>Embryophyta</taxon>
        <taxon>Tracheophyta</taxon>
        <taxon>Spermatophyta</taxon>
        <taxon>Magnoliopsida</taxon>
        <taxon>eudicotyledons</taxon>
        <taxon>Gunneridae</taxon>
        <taxon>Pentapetalae</taxon>
        <taxon>rosids</taxon>
        <taxon>malvids</taxon>
        <taxon>Myrtales</taxon>
        <taxon>Lythraceae</taxon>
        <taxon>Punica</taxon>
    </lineage>
</organism>
<evidence type="ECO:0000256" key="1">
    <source>
        <dbReference type="SAM" id="MobiDB-lite"/>
    </source>
</evidence>
<sequence length="130" mass="14791">MLPFPPPPPPLPPSKIDQSPEMRRSPPPTPLPPSENKEASSAPIGLQEEVVQQPADEVIQEDEMTTPSWNEQLIASQLVLCHDVIIRDDPNKPKYGDHPQTQLLCWSTWFFLIPLRIIYLDNNKYIGNMK</sequence>
<name>A0A2I0HVS2_PUNGR</name>
<feature type="region of interest" description="Disordered" evidence="1">
    <location>
        <begin position="1"/>
        <end position="45"/>
    </location>
</feature>
<comment type="caution">
    <text evidence="2">The sequence shown here is derived from an EMBL/GenBank/DDBJ whole genome shotgun (WGS) entry which is preliminary data.</text>
</comment>
<gene>
    <name evidence="2" type="ORF">CRG98_043836</name>
</gene>
<dbReference type="AlphaFoldDB" id="A0A2I0HVS2"/>
<proteinExistence type="predicted"/>
<evidence type="ECO:0000313" key="3">
    <source>
        <dbReference type="Proteomes" id="UP000233551"/>
    </source>
</evidence>
<evidence type="ECO:0000313" key="2">
    <source>
        <dbReference type="EMBL" id="PKI35801.1"/>
    </source>
</evidence>
<feature type="compositionally biased region" description="Pro residues" evidence="1">
    <location>
        <begin position="1"/>
        <end position="13"/>
    </location>
</feature>
<reference evidence="2 3" key="1">
    <citation type="submission" date="2017-11" db="EMBL/GenBank/DDBJ databases">
        <title>De-novo sequencing of pomegranate (Punica granatum L.) genome.</title>
        <authorList>
            <person name="Akparov Z."/>
            <person name="Amiraslanov A."/>
            <person name="Hajiyeva S."/>
            <person name="Abbasov M."/>
            <person name="Kaur K."/>
            <person name="Hamwieh A."/>
            <person name="Solovyev V."/>
            <person name="Salamov A."/>
            <person name="Braich B."/>
            <person name="Kosarev P."/>
            <person name="Mahmoud A."/>
            <person name="Hajiyev E."/>
            <person name="Babayeva S."/>
            <person name="Izzatullayeva V."/>
            <person name="Mammadov A."/>
            <person name="Mammadov A."/>
            <person name="Sharifova S."/>
            <person name="Ojaghi J."/>
            <person name="Eynullazada K."/>
            <person name="Bayramov B."/>
            <person name="Abdulazimova A."/>
            <person name="Shahmuradov I."/>
        </authorList>
    </citation>
    <scope>NUCLEOTIDE SEQUENCE [LARGE SCALE GENOMIC DNA]</scope>
    <source>
        <strain evidence="3">cv. AG2017</strain>
        <tissue evidence="2">Leaf</tissue>
    </source>
</reference>
<dbReference type="Proteomes" id="UP000233551">
    <property type="component" value="Unassembled WGS sequence"/>
</dbReference>
<dbReference type="EMBL" id="PGOL01005218">
    <property type="protein sequence ID" value="PKI35801.1"/>
    <property type="molecule type" value="Genomic_DNA"/>
</dbReference>
<keyword evidence="3" id="KW-1185">Reference proteome</keyword>
<protein>
    <submittedName>
        <fullName evidence="2">Uncharacterized protein</fullName>
    </submittedName>
</protein>
<accession>A0A2I0HVS2</accession>